<keyword evidence="2" id="KW-1185">Reference proteome</keyword>
<gene>
    <name evidence="1" type="ORF">G7Y89_g2279</name>
</gene>
<evidence type="ECO:0000313" key="1">
    <source>
        <dbReference type="EMBL" id="KAF4635810.1"/>
    </source>
</evidence>
<reference evidence="1 2" key="1">
    <citation type="submission" date="2020-03" db="EMBL/GenBank/DDBJ databases">
        <title>Draft Genome Sequence of Cudoniella acicularis.</title>
        <authorList>
            <person name="Buettner E."/>
            <person name="Kellner H."/>
        </authorList>
    </citation>
    <scope>NUCLEOTIDE SEQUENCE [LARGE SCALE GENOMIC DNA]</scope>
    <source>
        <strain evidence="1 2">DSM 108380</strain>
    </source>
</reference>
<protein>
    <recommendedName>
        <fullName evidence="3">Purine nucleoside permease</fullName>
    </recommendedName>
</protein>
<dbReference type="GO" id="GO:0055085">
    <property type="term" value="P:transmembrane transport"/>
    <property type="evidence" value="ECO:0007669"/>
    <property type="project" value="InterPro"/>
</dbReference>
<evidence type="ECO:0000313" key="2">
    <source>
        <dbReference type="Proteomes" id="UP000566819"/>
    </source>
</evidence>
<dbReference type="Proteomes" id="UP000566819">
    <property type="component" value="Unassembled WGS sequence"/>
</dbReference>
<dbReference type="EMBL" id="JAAMPI010000098">
    <property type="protein sequence ID" value="KAF4635810.1"/>
    <property type="molecule type" value="Genomic_DNA"/>
</dbReference>
<sequence>MFAANNGTVINAALSVATVTSSPLFGLSKNYFLLTGIAGVNPKLGTIGAVTFAKFAVQVDTQLEFDGREIPSTWSTGYVPMGADSPESFPRIIHGSEVYELNDDLRQVCISFARTATLEDSAAAAEHRALYAGSPNGIYHAATLDPSIIAGDVASSNVFWHGSLLCEGMEKVFKIYTAGKVEYAMTASEDTAIMTALLRAALQKQVDFSRIILMRGGSNFDRSYSNSIPPSLPYILDQGGLEPAKRNLNLSGLNVVQGILEGWSTTFEHGIEANNYVGDVFGSLGGIPDFLPREKDL</sequence>
<name>A0A8H4RTM2_9HELO</name>
<dbReference type="PANTHER" id="PTHR38643">
    <property type="entry name" value="PURINE NUCLEOSIDE PERMEASE C285.05-RELATED"/>
    <property type="match status" value="1"/>
</dbReference>
<dbReference type="PIRSF" id="PIRSF013171">
    <property type="entry name" value="Pur_nuclsid_perm"/>
    <property type="match status" value="1"/>
</dbReference>
<dbReference type="Pfam" id="PF06516">
    <property type="entry name" value="NUP"/>
    <property type="match status" value="1"/>
</dbReference>
<dbReference type="GO" id="GO:0005783">
    <property type="term" value="C:endoplasmic reticulum"/>
    <property type="evidence" value="ECO:0007669"/>
    <property type="project" value="TreeGrafter"/>
</dbReference>
<organism evidence="1 2">
    <name type="scientific">Cudoniella acicularis</name>
    <dbReference type="NCBI Taxonomy" id="354080"/>
    <lineage>
        <taxon>Eukaryota</taxon>
        <taxon>Fungi</taxon>
        <taxon>Dikarya</taxon>
        <taxon>Ascomycota</taxon>
        <taxon>Pezizomycotina</taxon>
        <taxon>Leotiomycetes</taxon>
        <taxon>Helotiales</taxon>
        <taxon>Tricladiaceae</taxon>
        <taxon>Cudoniella</taxon>
    </lineage>
</organism>
<proteinExistence type="predicted"/>
<dbReference type="OrthoDB" id="2331083at2759"/>
<dbReference type="PANTHER" id="PTHR38643:SF1">
    <property type="entry name" value="PURINE NUCLEOSIDE PERMEASE C285.05-RELATED"/>
    <property type="match status" value="1"/>
</dbReference>
<accession>A0A8H4RTM2</accession>
<evidence type="ECO:0008006" key="3">
    <source>
        <dbReference type="Google" id="ProtNLM"/>
    </source>
</evidence>
<comment type="caution">
    <text evidence="1">The sequence shown here is derived from an EMBL/GenBank/DDBJ whole genome shotgun (WGS) entry which is preliminary data.</text>
</comment>
<dbReference type="InterPro" id="IPR009486">
    <property type="entry name" value="Pur_nuclsid_perm"/>
</dbReference>
<dbReference type="AlphaFoldDB" id="A0A8H4RTM2"/>